<dbReference type="GO" id="GO:0000077">
    <property type="term" value="P:DNA damage checkpoint signaling"/>
    <property type="evidence" value="ECO:0007669"/>
    <property type="project" value="TreeGrafter"/>
</dbReference>
<feature type="domain" description="Checkpoint protein RAD24-like helical bundle" evidence="7">
    <location>
        <begin position="177"/>
        <end position="267"/>
    </location>
</feature>
<evidence type="ECO:0000256" key="3">
    <source>
        <dbReference type="ARBA" id="ARBA00022763"/>
    </source>
</evidence>
<evidence type="ECO:0000256" key="4">
    <source>
        <dbReference type="ARBA" id="ARBA00022840"/>
    </source>
</evidence>
<keyword evidence="9" id="KW-1185">Reference proteome</keyword>
<dbReference type="InterPro" id="IPR004582">
    <property type="entry name" value="Checkpoint_prot_Rad17_Rad24"/>
</dbReference>
<dbReference type="Pfam" id="PF25812">
    <property type="entry name" value="RAD24_helical"/>
    <property type="match status" value="1"/>
</dbReference>
<dbReference type="GO" id="GO:0033314">
    <property type="term" value="P:mitotic DNA replication checkpoint signaling"/>
    <property type="evidence" value="ECO:0007669"/>
    <property type="project" value="TreeGrafter"/>
</dbReference>
<keyword evidence="3" id="KW-0227">DNA damage</keyword>
<dbReference type="GO" id="GO:0006281">
    <property type="term" value="P:DNA repair"/>
    <property type="evidence" value="ECO:0007669"/>
    <property type="project" value="InterPro"/>
</dbReference>
<dbReference type="Proteomes" id="UP000187455">
    <property type="component" value="Unassembled WGS sequence"/>
</dbReference>
<name>A0A1R0H395_9FUNG</name>
<dbReference type="InterPro" id="IPR057927">
    <property type="entry name" value="RAD24-like_helical"/>
</dbReference>
<keyword evidence="5" id="KW-0539">Nucleus</keyword>
<sequence>MRATLYKSSQLLNNNLAKHLSNLQNGSADANSPSSIQLRISGNAEDSLKNISQCVGGDIRSALNNLQIIWPSIQISKLEYNSNTMEDVKLLNLNSFHMVSNLKNPASVSSPESDSKSPQRINGLLSPNLKFDFNKKKTSNSSIKNKIKSFESDFYVITGFSDFDISSEDSNNQNPHKNLSLFHALGKVLYSKRVPSTLFGASDKINPNELQDRGQLSSDASSILETLPVDKDIFSLYLHQNYPFFTDEITEYSDVSEYFSQCDLLSYTGKLYVSPANSY</sequence>
<dbReference type="PANTHER" id="PTHR12172:SF0">
    <property type="entry name" value="CELL CYCLE CHECKPOINT PROTEIN RAD17"/>
    <property type="match status" value="1"/>
</dbReference>
<dbReference type="PANTHER" id="PTHR12172">
    <property type="entry name" value="CELL CYCLE CHECKPOINT PROTEIN RAD17"/>
    <property type="match status" value="1"/>
</dbReference>
<proteinExistence type="predicted"/>
<gene>
    <name evidence="8" type="ORF">AYI68_g2243</name>
</gene>
<dbReference type="GO" id="GO:0003689">
    <property type="term" value="F:DNA clamp loader activity"/>
    <property type="evidence" value="ECO:0007669"/>
    <property type="project" value="TreeGrafter"/>
</dbReference>
<protein>
    <submittedName>
        <fullName evidence="8">Cell cycle checkpoint protein RAD17</fullName>
    </submittedName>
</protein>
<reference evidence="8 9" key="1">
    <citation type="journal article" date="2016" name="Mol. Biol. Evol.">
        <title>Genome-Wide Survey of Gut Fungi (Harpellales) Reveals the First Horizontally Transferred Ubiquitin Gene from a Mosquito Host.</title>
        <authorList>
            <person name="Wang Y."/>
            <person name="White M.M."/>
            <person name="Kvist S."/>
            <person name="Moncalvo J.M."/>
        </authorList>
    </citation>
    <scope>NUCLEOTIDE SEQUENCE [LARGE SCALE GENOMIC DNA]</scope>
    <source>
        <strain evidence="8 9">ALG-7-W6</strain>
    </source>
</reference>
<comment type="caution">
    <text evidence="8">The sequence shown here is derived from an EMBL/GenBank/DDBJ whole genome shotgun (WGS) entry which is preliminary data.</text>
</comment>
<dbReference type="EMBL" id="LSSL01000818">
    <property type="protein sequence ID" value="OLY83616.1"/>
    <property type="molecule type" value="Genomic_DNA"/>
</dbReference>
<keyword evidence="2" id="KW-0547">Nucleotide-binding</keyword>
<accession>A0A1R0H395</accession>
<evidence type="ECO:0000256" key="1">
    <source>
        <dbReference type="ARBA" id="ARBA00004123"/>
    </source>
</evidence>
<organism evidence="8 9">
    <name type="scientific">Smittium mucronatum</name>
    <dbReference type="NCBI Taxonomy" id="133383"/>
    <lineage>
        <taxon>Eukaryota</taxon>
        <taxon>Fungi</taxon>
        <taxon>Fungi incertae sedis</taxon>
        <taxon>Zoopagomycota</taxon>
        <taxon>Kickxellomycotina</taxon>
        <taxon>Harpellomycetes</taxon>
        <taxon>Harpellales</taxon>
        <taxon>Legeriomycetaceae</taxon>
        <taxon>Smittium</taxon>
    </lineage>
</organism>
<keyword evidence="4" id="KW-0067">ATP-binding</keyword>
<dbReference type="GO" id="GO:0005634">
    <property type="term" value="C:nucleus"/>
    <property type="evidence" value="ECO:0007669"/>
    <property type="project" value="UniProtKB-SubCell"/>
</dbReference>
<dbReference type="GO" id="GO:0003682">
    <property type="term" value="F:chromatin binding"/>
    <property type="evidence" value="ECO:0007669"/>
    <property type="project" value="TreeGrafter"/>
</dbReference>
<dbReference type="AlphaFoldDB" id="A0A1R0H395"/>
<dbReference type="GO" id="GO:0005524">
    <property type="term" value="F:ATP binding"/>
    <property type="evidence" value="ECO:0007669"/>
    <property type="project" value="UniProtKB-KW"/>
</dbReference>
<evidence type="ECO:0000259" key="7">
    <source>
        <dbReference type="Pfam" id="PF25812"/>
    </source>
</evidence>
<evidence type="ECO:0000256" key="5">
    <source>
        <dbReference type="ARBA" id="ARBA00023242"/>
    </source>
</evidence>
<dbReference type="STRING" id="133383.A0A1R0H395"/>
<keyword evidence="6" id="KW-0131">Cell cycle</keyword>
<comment type="subcellular location">
    <subcellularLocation>
        <location evidence="1">Nucleus</location>
    </subcellularLocation>
</comment>
<evidence type="ECO:0000313" key="8">
    <source>
        <dbReference type="EMBL" id="OLY83616.1"/>
    </source>
</evidence>
<dbReference type="OrthoDB" id="10265971at2759"/>
<evidence type="ECO:0000313" key="9">
    <source>
        <dbReference type="Proteomes" id="UP000187455"/>
    </source>
</evidence>
<evidence type="ECO:0000256" key="2">
    <source>
        <dbReference type="ARBA" id="ARBA00022741"/>
    </source>
</evidence>
<evidence type="ECO:0000256" key="6">
    <source>
        <dbReference type="ARBA" id="ARBA00023306"/>
    </source>
</evidence>